<evidence type="ECO:0000259" key="3">
    <source>
        <dbReference type="Pfam" id="PF05004"/>
    </source>
</evidence>
<proteinExistence type="inferred from homology"/>
<dbReference type="OrthoDB" id="18978at2759"/>
<comment type="similarity">
    <text evidence="1">Belongs to the IFRD family.</text>
</comment>
<accession>A0A6A6G8L3</accession>
<evidence type="ECO:0000256" key="1">
    <source>
        <dbReference type="ARBA" id="ARBA00008828"/>
    </source>
</evidence>
<feature type="compositionally biased region" description="Acidic residues" evidence="2">
    <location>
        <begin position="301"/>
        <end position="315"/>
    </location>
</feature>
<evidence type="ECO:0000313" key="5">
    <source>
        <dbReference type="Proteomes" id="UP000799538"/>
    </source>
</evidence>
<feature type="compositionally biased region" description="Polar residues" evidence="2">
    <location>
        <begin position="22"/>
        <end position="51"/>
    </location>
</feature>
<dbReference type="Pfam" id="PF05004">
    <property type="entry name" value="IFRD"/>
    <property type="match status" value="1"/>
</dbReference>
<evidence type="ECO:0000313" key="4">
    <source>
        <dbReference type="EMBL" id="KAF2221898.1"/>
    </source>
</evidence>
<dbReference type="PANTHER" id="PTHR12354:SF1">
    <property type="entry name" value="INTERFERON-RELATED DEVELOPMENTAL REGULATOR 1"/>
    <property type="match status" value="1"/>
</dbReference>
<dbReference type="PANTHER" id="PTHR12354">
    <property type="entry name" value="INTERFERON-RELATED DEVELOPMENTAL REGULATOR"/>
    <property type="match status" value="1"/>
</dbReference>
<feature type="compositionally biased region" description="Basic residues" evidence="2">
    <location>
        <begin position="453"/>
        <end position="462"/>
    </location>
</feature>
<keyword evidence="5" id="KW-1185">Reference proteome</keyword>
<dbReference type="Gene3D" id="1.25.10.10">
    <property type="entry name" value="Leucine-rich Repeat Variant"/>
    <property type="match status" value="1"/>
</dbReference>
<gene>
    <name evidence="4" type="ORF">BDZ85DRAFT_264566</name>
</gene>
<feature type="region of interest" description="Disordered" evidence="2">
    <location>
        <begin position="450"/>
        <end position="476"/>
    </location>
</feature>
<feature type="domain" description="Interferon-related developmental regulator N-terminal" evidence="3">
    <location>
        <begin position="67"/>
        <end position="372"/>
    </location>
</feature>
<protein>
    <submittedName>
        <fullName evidence="4">IFRD domain-containing protein</fullName>
    </submittedName>
</protein>
<dbReference type="SUPFAM" id="SSF48371">
    <property type="entry name" value="ARM repeat"/>
    <property type="match status" value="1"/>
</dbReference>
<evidence type="ECO:0000256" key="2">
    <source>
        <dbReference type="SAM" id="MobiDB-lite"/>
    </source>
</evidence>
<dbReference type="InterPro" id="IPR007701">
    <property type="entry name" value="Interferon-rel_develop_reg_N"/>
</dbReference>
<dbReference type="AlphaFoldDB" id="A0A6A6G8L3"/>
<feature type="region of interest" description="Disordered" evidence="2">
    <location>
        <begin position="1"/>
        <end position="75"/>
    </location>
</feature>
<sequence>MHDLRRQALESGKTVSKKAKSRQVSGSNSRTNSKNASPEGSKATSRVVSRNASDDEDNFSDETSFSTHSIDEMITSPEDTEAFKDSWKGHLNQQIENIVDRKRSSVEGREISLGIFNRILMLRFAQEEISNKLGELVPALLKSATSGASDTESILALKAIALTLITEPSEDLYDMLAGPVKSVVQDSQSPQAKVAAIHAQGVAAFYGGASPEEIEDIMAFLFEIIESDGASVEAEDEADVVAAALEEWGFLATQLEDMEDISPESIEGFLEQLDSSDAAVQIASGENIALLYEKSFTELEEDEDPSEAYVDSDDSDAQKDTPKMVRRYNVSRQEHLLFQKLKDLANLSSKRISKRDRRSLHNNFADILNSVEHPTRGPKYRTALDDDGHAYGSQMTVKVGGSGVLRIRTWEQLHRLKALRRILQGGFLTHYTENQVVFETIPIILDQVEQGRTPKKSKPRRARSSDRMGYENGLSD</sequence>
<dbReference type="InterPro" id="IPR016024">
    <property type="entry name" value="ARM-type_fold"/>
</dbReference>
<name>A0A6A6G8L3_9PEZI</name>
<feature type="region of interest" description="Disordered" evidence="2">
    <location>
        <begin position="301"/>
        <end position="320"/>
    </location>
</feature>
<dbReference type="EMBL" id="ML992509">
    <property type="protein sequence ID" value="KAF2221898.1"/>
    <property type="molecule type" value="Genomic_DNA"/>
</dbReference>
<dbReference type="Proteomes" id="UP000799538">
    <property type="component" value="Unassembled WGS sequence"/>
</dbReference>
<organism evidence="4 5">
    <name type="scientific">Elsinoe ampelina</name>
    <dbReference type="NCBI Taxonomy" id="302913"/>
    <lineage>
        <taxon>Eukaryota</taxon>
        <taxon>Fungi</taxon>
        <taxon>Dikarya</taxon>
        <taxon>Ascomycota</taxon>
        <taxon>Pezizomycotina</taxon>
        <taxon>Dothideomycetes</taxon>
        <taxon>Dothideomycetidae</taxon>
        <taxon>Myriangiales</taxon>
        <taxon>Elsinoaceae</taxon>
        <taxon>Elsinoe</taxon>
    </lineage>
</organism>
<reference evidence="5" key="1">
    <citation type="journal article" date="2020" name="Stud. Mycol.">
        <title>101 Dothideomycetes genomes: A test case for predicting lifestyles and emergence of pathogens.</title>
        <authorList>
            <person name="Haridas S."/>
            <person name="Albert R."/>
            <person name="Binder M."/>
            <person name="Bloem J."/>
            <person name="LaButti K."/>
            <person name="Salamov A."/>
            <person name="Andreopoulos B."/>
            <person name="Baker S."/>
            <person name="Barry K."/>
            <person name="Bills G."/>
            <person name="Bluhm B."/>
            <person name="Cannon C."/>
            <person name="Castanera R."/>
            <person name="Culley D."/>
            <person name="Daum C."/>
            <person name="Ezra D."/>
            <person name="Gonzalez J."/>
            <person name="Henrissat B."/>
            <person name="Kuo A."/>
            <person name="Liang C."/>
            <person name="Lipzen A."/>
            <person name="Lutzoni F."/>
            <person name="Magnuson J."/>
            <person name="Mondo S."/>
            <person name="Nolan M."/>
            <person name="Ohm R."/>
            <person name="Pangilinan J."/>
            <person name="Park H.-J."/>
            <person name="Ramirez L."/>
            <person name="Alfaro M."/>
            <person name="Sun H."/>
            <person name="Tritt A."/>
            <person name="Yoshinaga Y."/>
            <person name="Zwiers L.-H."/>
            <person name="Turgeon B."/>
            <person name="Goodwin S."/>
            <person name="Spatafora J."/>
            <person name="Crous P."/>
            <person name="Grigoriev I."/>
        </authorList>
    </citation>
    <scope>NUCLEOTIDE SEQUENCE [LARGE SCALE GENOMIC DNA]</scope>
    <source>
        <strain evidence="5">CECT 20119</strain>
    </source>
</reference>
<dbReference type="InterPro" id="IPR039777">
    <property type="entry name" value="IFRD"/>
</dbReference>
<dbReference type="InterPro" id="IPR011989">
    <property type="entry name" value="ARM-like"/>
</dbReference>